<sequence>MLLAFSLRKTLSLRERQTVAGRMQRAVLTMPPGASCLLANIFLLMVGLSVAWQKRRTTRRERQDYKFFYDVLRANYGRGYYTTDRFHEGPTVFSDASRSKKYSGGGWCSSWGPFDYWTYGTAAAKKPIDFLEGDTMICSVETQGPTWAQKLVQYKMDNQSFQRSAVKGWSRAERLNLLLKRLFILQIVGNFLLCFSWVSSEDNEMADHLSREGGLPRFFEAVARRAFVVEVALAATAPRTRTKRGHHGSRANRRALMLVTMMGVAGAAPRDGYSAQVSTVQYPRASLYEGLPVDFFDTVDELMHNRLTPSSMLKVDIAFERYWKPVAAANGWDEIIATDDPERGGKLATFVLHMLENTALVADSIGTYVWALRWKMKLAHQADPVLGVMHWQDFMRSVRVKSHVPHEPRRAVPLRLILSIIASINVSVHCDQVYRVS</sequence>
<dbReference type="AlphaFoldDB" id="A0A0M0JPV7"/>
<reference evidence="3" key="1">
    <citation type="journal article" date="2015" name="PLoS Genet.">
        <title>Genome Sequence and Transcriptome Analyses of Chrysochromulina tobin: Metabolic Tools for Enhanced Algal Fitness in the Prominent Order Prymnesiales (Haptophyceae).</title>
        <authorList>
            <person name="Hovde B.T."/>
            <person name="Deodato C.R."/>
            <person name="Hunsperger H.M."/>
            <person name="Ryken S.A."/>
            <person name="Yost W."/>
            <person name="Jha R.K."/>
            <person name="Patterson J."/>
            <person name="Monnat R.J. Jr."/>
            <person name="Barlow S.B."/>
            <person name="Starkenburg S.R."/>
            <person name="Cattolico R.A."/>
        </authorList>
    </citation>
    <scope>NUCLEOTIDE SEQUENCE</scope>
    <source>
        <strain evidence="3">CCMP291</strain>
    </source>
</reference>
<keyword evidence="1" id="KW-1133">Transmembrane helix</keyword>
<keyword evidence="1" id="KW-0812">Transmembrane</keyword>
<protein>
    <submittedName>
        <fullName evidence="2">Uncharacterized protein</fullName>
    </submittedName>
</protein>
<name>A0A0M0JPV7_9EUKA</name>
<keyword evidence="1" id="KW-0472">Membrane</keyword>
<dbReference type="PANTHER" id="PTHR33050:SF8">
    <property type="entry name" value="REVERSE TRANSCRIPTASE DOMAIN-CONTAINING PROTEIN"/>
    <property type="match status" value="1"/>
</dbReference>
<accession>A0A0M0JPV7</accession>
<feature type="transmembrane region" description="Helical" evidence="1">
    <location>
        <begin position="32"/>
        <end position="52"/>
    </location>
</feature>
<dbReference type="InterPro" id="IPR052055">
    <property type="entry name" value="Hepadnavirus_pol/RT"/>
</dbReference>
<gene>
    <name evidence="2" type="ORF">Ctob_014419</name>
</gene>
<dbReference type="EMBL" id="JWZX01002538">
    <property type="protein sequence ID" value="KOO28621.1"/>
    <property type="molecule type" value="Genomic_DNA"/>
</dbReference>
<dbReference type="Proteomes" id="UP000037460">
    <property type="component" value="Unassembled WGS sequence"/>
</dbReference>
<evidence type="ECO:0000313" key="2">
    <source>
        <dbReference type="EMBL" id="KOO28621.1"/>
    </source>
</evidence>
<feature type="transmembrane region" description="Helical" evidence="1">
    <location>
        <begin position="177"/>
        <end position="198"/>
    </location>
</feature>
<keyword evidence="3" id="KW-1185">Reference proteome</keyword>
<evidence type="ECO:0000256" key="1">
    <source>
        <dbReference type="SAM" id="Phobius"/>
    </source>
</evidence>
<evidence type="ECO:0000313" key="3">
    <source>
        <dbReference type="Proteomes" id="UP000037460"/>
    </source>
</evidence>
<dbReference type="PANTHER" id="PTHR33050">
    <property type="entry name" value="REVERSE TRANSCRIPTASE DOMAIN-CONTAINING PROTEIN"/>
    <property type="match status" value="1"/>
</dbReference>
<proteinExistence type="predicted"/>
<comment type="caution">
    <text evidence="2">The sequence shown here is derived from an EMBL/GenBank/DDBJ whole genome shotgun (WGS) entry which is preliminary data.</text>
</comment>
<organism evidence="2 3">
    <name type="scientific">Chrysochromulina tobinii</name>
    <dbReference type="NCBI Taxonomy" id="1460289"/>
    <lineage>
        <taxon>Eukaryota</taxon>
        <taxon>Haptista</taxon>
        <taxon>Haptophyta</taxon>
        <taxon>Prymnesiophyceae</taxon>
        <taxon>Prymnesiales</taxon>
        <taxon>Chrysochromulinaceae</taxon>
        <taxon>Chrysochromulina</taxon>
    </lineage>
</organism>